<dbReference type="PANTHER" id="PTHR45947:SF3">
    <property type="entry name" value="SULFOQUINOVOSYL TRANSFERASE SQD2"/>
    <property type="match status" value="1"/>
</dbReference>
<evidence type="ECO:0000313" key="3">
    <source>
        <dbReference type="Proteomes" id="UP000269493"/>
    </source>
</evidence>
<dbReference type="SUPFAM" id="SSF53756">
    <property type="entry name" value="UDP-Glycosyltransferase/glycogen phosphorylase"/>
    <property type="match status" value="1"/>
</dbReference>
<sequence length="371" mass="43217">MKVLILNSILFTAENNIIPKVKSIKDTMIYNLCVGFKNLGHEVTLAAAADYKPSVLEEYEFDILFFESELKQIFLPSVLPFSLSLYKFLKNNAKNFDFIISSEIFAFPSLFACMICPSKVFVWQELGVHNRKMKKIPSKVWYNIIGRFFMRRCFVVPRSYAARSFILNYHRNTSNEIIVHGMNFDNLKYSTDKVDYFITVGQLIYRKNIESIIRKFDLFLKKYNLLHYRLYIAGTGILYEDLRVLVKQLNLENSVIFLGHLSHVELNEYLSHAKAILLNSRMELNMISLSESIAVATPVITNLVPYSSYDVIQNKLGIAKDNWNEHDMMEIIRNNKYYVDNCLIYREQLSVEAVAGKFIALFNKKMSDRNN</sequence>
<name>A0A495WEW3_9BACT</name>
<dbReference type="RefSeq" id="WP_022601871.1">
    <property type="nucleotide sequence ID" value="NZ_KI440811.1"/>
</dbReference>
<proteinExistence type="predicted"/>
<accession>A0A495WEW3</accession>
<comment type="caution">
    <text evidence="2">The sequence shown here is derived from an EMBL/GenBank/DDBJ whole genome shotgun (WGS) entry which is preliminary data.</text>
</comment>
<organism evidence="2 3">
    <name type="scientific">Coprobacter fastidiosus NSB1 = JCM 33896</name>
    <dbReference type="NCBI Taxonomy" id="1349822"/>
    <lineage>
        <taxon>Bacteria</taxon>
        <taxon>Pseudomonadati</taxon>
        <taxon>Bacteroidota</taxon>
        <taxon>Bacteroidia</taxon>
        <taxon>Bacteroidales</taxon>
        <taxon>Barnesiellaceae</taxon>
        <taxon>Coprobacter</taxon>
    </lineage>
</organism>
<protein>
    <submittedName>
        <fullName evidence="2">1,2-diacylglycerol 3-alpha-glucosyltransferase</fullName>
    </submittedName>
</protein>
<dbReference type="InterPro" id="IPR001296">
    <property type="entry name" value="Glyco_trans_1"/>
</dbReference>
<dbReference type="GO" id="GO:0016757">
    <property type="term" value="F:glycosyltransferase activity"/>
    <property type="evidence" value="ECO:0007669"/>
    <property type="project" value="InterPro"/>
</dbReference>
<dbReference type="InterPro" id="IPR050194">
    <property type="entry name" value="Glycosyltransferase_grp1"/>
</dbReference>
<evidence type="ECO:0000259" key="1">
    <source>
        <dbReference type="Pfam" id="PF00534"/>
    </source>
</evidence>
<feature type="domain" description="Glycosyl transferase family 1" evidence="1">
    <location>
        <begin position="192"/>
        <end position="330"/>
    </location>
</feature>
<keyword evidence="2" id="KW-0808">Transferase</keyword>
<dbReference type="Proteomes" id="UP000269493">
    <property type="component" value="Unassembled WGS sequence"/>
</dbReference>
<dbReference type="Pfam" id="PF00534">
    <property type="entry name" value="Glycos_transf_1"/>
    <property type="match status" value="1"/>
</dbReference>
<dbReference type="OrthoDB" id="9804196at2"/>
<dbReference type="AlphaFoldDB" id="A0A495WEW3"/>
<evidence type="ECO:0000313" key="2">
    <source>
        <dbReference type="EMBL" id="RKT59724.1"/>
    </source>
</evidence>
<dbReference type="PANTHER" id="PTHR45947">
    <property type="entry name" value="SULFOQUINOVOSYL TRANSFERASE SQD2"/>
    <property type="match status" value="1"/>
</dbReference>
<dbReference type="GeneID" id="92928198"/>
<dbReference type="EMBL" id="RBXN01000002">
    <property type="protein sequence ID" value="RKT59724.1"/>
    <property type="molecule type" value="Genomic_DNA"/>
</dbReference>
<gene>
    <name evidence="2" type="ORF">BC742_0645</name>
</gene>
<reference evidence="2 3" key="1">
    <citation type="submission" date="2018-10" db="EMBL/GenBank/DDBJ databases">
        <title>Genomic Encyclopedia of Archaeal and Bacterial Type Strains, Phase II (KMG-II): from individual species to whole genera.</title>
        <authorList>
            <person name="Goeker M."/>
        </authorList>
    </citation>
    <scope>NUCLEOTIDE SEQUENCE [LARGE SCALE GENOMIC DNA]</scope>
    <source>
        <strain evidence="2 3">NSB1</strain>
    </source>
</reference>
<keyword evidence="3" id="KW-1185">Reference proteome</keyword>
<dbReference type="Gene3D" id="3.40.50.2000">
    <property type="entry name" value="Glycogen Phosphorylase B"/>
    <property type="match status" value="2"/>
</dbReference>